<feature type="region of interest" description="Disordered" evidence="8">
    <location>
        <begin position="1"/>
        <end position="39"/>
    </location>
</feature>
<dbReference type="PANTHER" id="PTHR33573">
    <property type="entry name" value="CASP-LIKE PROTEIN 4A4"/>
    <property type="match status" value="1"/>
</dbReference>
<evidence type="ECO:0000313" key="11">
    <source>
        <dbReference type="EMBL" id="KAH7282311.1"/>
    </source>
</evidence>
<evidence type="ECO:0000256" key="4">
    <source>
        <dbReference type="ARBA" id="ARBA00022475"/>
    </source>
</evidence>
<evidence type="ECO:0000256" key="2">
    <source>
        <dbReference type="ARBA" id="ARBA00007651"/>
    </source>
</evidence>
<keyword evidence="5 9" id="KW-0812">Transmembrane</keyword>
<comment type="caution">
    <text evidence="11">The sequence shown here is derived from an EMBL/GenBank/DDBJ whole genome shotgun (WGS) entry which is preliminary data.</text>
</comment>
<feature type="transmembrane region" description="Helical" evidence="9">
    <location>
        <begin position="424"/>
        <end position="447"/>
    </location>
</feature>
<dbReference type="EMBL" id="CM035440">
    <property type="protein sequence ID" value="KAH7282315.1"/>
    <property type="molecule type" value="Genomic_DNA"/>
</dbReference>
<evidence type="ECO:0000313" key="12">
    <source>
        <dbReference type="Proteomes" id="UP000825935"/>
    </source>
</evidence>
<feature type="compositionally biased region" description="Low complexity" evidence="8">
    <location>
        <begin position="64"/>
        <end position="85"/>
    </location>
</feature>
<dbReference type="NCBIfam" id="TIGR01569">
    <property type="entry name" value="A_tha_TIGR01569"/>
    <property type="match status" value="1"/>
</dbReference>
<dbReference type="EMBL" id="CM035440">
    <property type="protein sequence ID" value="KAH7282311.1"/>
    <property type="molecule type" value="Genomic_DNA"/>
</dbReference>
<reference evidence="11" key="1">
    <citation type="submission" date="2021-08" db="EMBL/GenBank/DDBJ databases">
        <title>WGS assembly of Ceratopteris richardii.</title>
        <authorList>
            <person name="Marchant D.B."/>
            <person name="Chen G."/>
            <person name="Jenkins J."/>
            <person name="Shu S."/>
            <person name="Leebens-Mack J."/>
            <person name="Grimwood J."/>
            <person name="Schmutz J."/>
            <person name="Soltis P."/>
            <person name="Soltis D."/>
            <person name="Chen Z.-H."/>
        </authorList>
    </citation>
    <scope>NUCLEOTIDE SEQUENCE</scope>
    <source>
        <strain evidence="11">Whitten #5841</strain>
        <tissue evidence="11">Leaf</tissue>
    </source>
</reference>
<evidence type="ECO:0000256" key="3">
    <source>
        <dbReference type="ARBA" id="ARBA00011489"/>
    </source>
</evidence>
<keyword evidence="7 9" id="KW-0472">Membrane</keyword>
<evidence type="ECO:0000256" key="7">
    <source>
        <dbReference type="ARBA" id="ARBA00023136"/>
    </source>
</evidence>
<dbReference type="InterPro" id="IPR006702">
    <property type="entry name" value="CASP_dom"/>
</dbReference>
<feature type="compositionally biased region" description="Basic and acidic residues" evidence="8">
    <location>
        <begin position="202"/>
        <end position="212"/>
    </location>
</feature>
<feature type="region of interest" description="Disordered" evidence="8">
    <location>
        <begin position="191"/>
        <end position="225"/>
    </location>
</feature>
<feature type="transmembrane region" description="Helical" evidence="9">
    <location>
        <begin position="516"/>
        <end position="539"/>
    </location>
</feature>
<comment type="subcellular location">
    <subcellularLocation>
        <location evidence="1">Cell membrane</location>
        <topology evidence="1">Multi-pass membrane protein</topology>
    </subcellularLocation>
</comment>
<comment type="similarity">
    <text evidence="2">Belongs to the Casparian strip membrane proteins (CASP) family.</text>
</comment>
<keyword evidence="6 9" id="KW-1133">Transmembrane helix</keyword>
<sequence>MSHTENRLGQTCEDGDDAARRSNEMQDADVEPGNAFRRAQIDAEAIGSAAAGSHQGAIAEMEGSLRSVPSSSASSSLSEMRLESPTGSTPCHFSRNGAPLVSADVISEHQYRLESSPSASSESVKSPDYYTSKMQSSENIMCDSSKDCVDGGYCHENLGGLSCFPYLESWGGHLNGSSMPGISKKDALENCDVSGQSPARGSFERSEHERHPAAPTASISNVPLRSPPLLPVNSAIKSHGQTGLSTQSSALDVEAAGDRSVEGKGAAAKFKCTDNFENGGIKGTSSADRILHKIIGRCWRKHSSPCNRQTGGDLVSNQAKITTRYKTSMFAEESSVYGGDESKVNAVPSGTDSEASDYKAMNDLMFSRSFYYKPRSDRIKNLTAFLRFGGALFSLIAFSVTVSTNEERIAGESTFYVKFSDYQAYNYVAAINLLTFLYSSGQLVLLARARTTRILSSPLKWSASVYACDQILAFLMVSSSSSAATASQLSRFGLRNIWPPACSTWRLSFFCLRADISVAMSFVSCFFMFLSTLSSGYTFSNFLAE</sequence>
<feature type="domain" description="Casparian strip membrane protein" evidence="10">
    <location>
        <begin position="379"/>
        <end position="527"/>
    </location>
</feature>
<dbReference type="Proteomes" id="UP000825935">
    <property type="component" value="Chromosome 35"/>
</dbReference>
<dbReference type="InterPro" id="IPR006459">
    <property type="entry name" value="CASP/CASPL"/>
</dbReference>
<dbReference type="GO" id="GO:0005886">
    <property type="term" value="C:plasma membrane"/>
    <property type="evidence" value="ECO:0007669"/>
    <property type="project" value="UniProtKB-SubCell"/>
</dbReference>
<protein>
    <recommendedName>
        <fullName evidence="10">Casparian strip membrane protein domain-containing protein</fullName>
    </recommendedName>
</protein>
<comment type="subunit">
    <text evidence="3">Homodimer and heterodimers.</text>
</comment>
<dbReference type="EMBL" id="CM035440">
    <property type="protein sequence ID" value="KAH7282312.1"/>
    <property type="molecule type" value="Genomic_DNA"/>
</dbReference>
<keyword evidence="12" id="KW-1185">Reference proteome</keyword>
<evidence type="ECO:0000256" key="9">
    <source>
        <dbReference type="SAM" id="Phobius"/>
    </source>
</evidence>
<dbReference type="EMBL" id="CM035440">
    <property type="protein sequence ID" value="KAH7282310.1"/>
    <property type="molecule type" value="Genomic_DNA"/>
</dbReference>
<evidence type="ECO:0000256" key="8">
    <source>
        <dbReference type="SAM" id="MobiDB-lite"/>
    </source>
</evidence>
<dbReference type="OrthoDB" id="1924823at2759"/>
<gene>
    <name evidence="11" type="ORF">KP509_35G024700</name>
</gene>
<keyword evidence="4" id="KW-1003">Cell membrane</keyword>
<dbReference type="AlphaFoldDB" id="A0A8T2QGM6"/>
<evidence type="ECO:0000256" key="6">
    <source>
        <dbReference type="ARBA" id="ARBA00022989"/>
    </source>
</evidence>
<dbReference type="PANTHER" id="PTHR33573:SF50">
    <property type="entry name" value="CASP-LIKE PROTEIN 4A3"/>
    <property type="match status" value="1"/>
</dbReference>
<evidence type="ECO:0000259" key="10">
    <source>
        <dbReference type="Pfam" id="PF04535"/>
    </source>
</evidence>
<feature type="region of interest" description="Disordered" evidence="8">
    <location>
        <begin position="62"/>
        <end position="94"/>
    </location>
</feature>
<organism evidence="11 12">
    <name type="scientific">Ceratopteris richardii</name>
    <name type="common">Triangle waterfern</name>
    <dbReference type="NCBI Taxonomy" id="49495"/>
    <lineage>
        <taxon>Eukaryota</taxon>
        <taxon>Viridiplantae</taxon>
        <taxon>Streptophyta</taxon>
        <taxon>Embryophyta</taxon>
        <taxon>Tracheophyta</taxon>
        <taxon>Polypodiopsida</taxon>
        <taxon>Polypodiidae</taxon>
        <taxon>Polypodiales</taxon>
        <taxon>Pteridineae</taxon>
        <taxon>Pteridaceae</taxon>
        <taxon>Parkerioideae</taxon>
        <taxon>Ceratopteris</taxon>
    </lineage>
</organism>
<dbReference type="Pfam" id="PF04535">
    <property type="entry name" value="CASP_dom"/>
    <property type="match status" value="1"/>
</dbReference>
<feature type="transmembrane region" description="Helical" evidence="9">
    <location>
        <begin position="384"/>
        <end position="404"/>
    </location>
</feature>
<proteinExistence type="inferred from homology"/>
<accession>A0A8T2QGM6</accession>
<evidence type="ECO:0000256" key="1">
    <source>
        <dbReference type="ARBA" id="ARBA00004651"/>
    </source>
</evidence>
<evidence type="ECO:0000256" key="5">
    <source>
        <dbReference type="ARBA" id="ARBA00022692"/>
    </source>
</evidence>
<name>A0A8T2QGM6_CERRI</name>